<name>A0A0Q3EGH5_BRADI</name>
<evidence type="ECO:0000313" key="1">
    <source>
        <dbReference type="EMBL" id="KQJ86822.1"/>
    </source>
</evidence>
<accession>A0A0Q3EGH5</accession>
<reference evidence="2" key="3">
    <citation type="submission" date="2018-08" db="UniProtKB">
        <authorList>
            <consortium name="EnsemblPlants"/>
        </authorList>
    </citation>
    <scope>IDENTIFICATION</scope>
    <source>
        <strain evidence="2">cv. Bd21</strain>
    </source>
</reference>
<dbReference type="EnsemblPlants" id="KQJ86822">
    <property type="protein sequence ID" value="KQJ86822"/>
    <property type="gene ID" value="BRADI_4g07935v3"/>
</dbReference>
<reference evidence="1" key="2">
    <citation type="submission" date="2017-06" db="EMBL/GenBank/DDBJ databases">
        <title>WGS assembly of Brachypodium distachyon.</title>
        <authorList>
            <consortium name="The International Brachypodium Initiative"/>
            <person name="Lucas S."/>
            <person name="Harmon-Smith M."/>
            <person name="Lail K."/>
            <person name="Tice H."/>
            <person name="Grimwood J."/>
            <person name="Bruce D."/>
            <person name="Barry K."/>
            <person name="Shu S."/>
            <person name="Lindquist E."/>
            <person name="Wang M."/>
            <person name="Pitluck S."/>
            <person name="Vogel J.P."/>
            <person name="Garvin D.F."/>
            <person name="Mockler T.C."/>
            <person name="Schmutz J."/>
            <person name="Rokhsar D."/>
            <person name="Bevan M.W."/>
        </authorList>
    </citation>
    <scope>NUCLEOTIDE SEQUENCE</scope>
    <source>
        <strain evidence="1">Bd21</strain>
    </source>
</reference>
<dbReference type="EMBL" id="CM000883">
    <property type="protein sequence ID" value="KQJ86822.1"/>
    <property type="molecule type" value="Genomic_DNA"/>
</dbReference>
<protein>
    <submittedName>
        <fullName evidence="1 2">Uncharacterized protein</fullName>
    </submittedName>
</protein>
<sequence>MVRHLSTLKIDLGAQLQWTWKRTQSADQAGTGNSELIDEYNVECKLQSTSKSQASKSTTTAKPSSLSLVNCCPAGCCRSVQLCYVPAAWLHLLFSA</sequence>
<evidence type="ECO:0000313" key="2">
    <source>
        <dbReference type="EnsemblPlants" id="KQJ86822"/>
    </source>
</evidence>
<organism evidence="1">
    <name type="scientific">Brachypodium distachyon</name>
    <name type="common">Purple false brome</name>
    <name type="synonym">Trachynia distachya</name>
    <dbReference type="NCBI Taxonomy" id="15368"/>
    <lineage>
        <taxon>Eukaryota</taxon>
        <taxon>Viridiplantae</taxon>
        <taxon>Streptophyta</taxon>
        <taxon>Embryophyta</taxon>
        <taxon>Tracheophyta</taxon>
        <taxon>Spermatophyta</taxon>
        <taxon>Magnoliopsida</taxon>
        <taxon>Liliopsida</taxon>
        <taxon>Poales</taxon>
        <taxon>Poaceae</taxon>
        <taxon>BOP clade</taxon>
        <taxon>Pooideae</taxon>
        <taxon>Stipodae</taxon>
        <taxon>Brachypodieae</taxon>
        <taxon>Brachypodium</taxon>
    </lineage>
</organism>
<keyword evidence="3" id="KW-1185">Reference proteome</keyword>
<gene>
    <name evidence="1" type="ORF">BRADI_4g07935v3</name>
</gene>
<proteinExistence type="predicted"/>
<dbReference type="InParanoid" id="A0A0Q3EGH5"/>
<dbReference type="Gramene" id="KQJ86822">
    <property type="protein sequence ID" value="KQJ86822"/>
    <property type="gene ID" value="BRADI_4g07935v3"/>
</dbReference>
<evidence type="ECO:0000313" key="3">
    <source>
        <dbReference type="Proteomes" id="UP000008810"/>
    </source>
</evidence>
<reference evidence="1 2" key="1">
    <citation type="journal article" date="2010" name="Nature">
        <title>Genome sequencing and analysis of the model grass Brachypodium distachyon.</title>
        <authorList>
            <consortium name="International Brachypodium Initiative"/>
        </authorList>
    </citation>
    <scope>NUCLEOTIDE SEQUENCE [LARGE SCALE GENOMIC DNA]</scope>
    <source>
        <strain evidence="1 2">Bd21</strain>
    </source>
</reference>
<dbReference type="AlphaFoldDB" id="A0A0Q3EGH5"/>
<dbReference type="Proteomes" id="UP000008810">
    <property type="component" value="Chromosome 4"/>
</dbReference>